<dbReference type="GO" id="GO:0003677">
    <property type="term" value="F:DNA binding"/>
    <property type="evidence" value="ECO:0007669"/>
    <property type="project" value="TreeGrafter"/>
</dbReference>
<name>A0A6P5N3K9_ARADU</name>
<dbReference type="GeneID" id="110277984"/>
<keyword evidence="1" id="KW-0805">Transcription regulation</keyword>
<gene>
    <name evidence="7 8" type="primary">LOC110277984</name>
</gene>
<keyword evidence="4" id="KW-0175">Coiled coil</keyword>
<feature type="compositionally biased region" description="Basic and acidic residues" evidence="5">
    <location>
        <begin position="1"/>
        <end position="17"/>
    </location>
</feature>
<dbReference type="SUPFAM" id="SSF57959">
    <property type="entry name" value="Leucine zipper domain"/>
    <property type="match status" value="1"/>
</dbReference>
<reference evidence="7 8" key="2">
    <citation type="submission" date="2025-04" db="UniProtKB">
        <authorList>
            <consortium name="RefSeq"/>
        </authorList>
    </citation>
    <scope>IDENTIFICATION</scope>
    <source>
        <tissue evidence="7 8">Whole plant</tissue>
    </source>
</reference>
<evidence type="ECO:0000256" key="4">
    <source>
        <dbReference type="SAM" id="Coils"/>
    </source>
</evidence>
<evidence type="ECO:0000256" key="2">
    <source>
        <dbReference type="ARBA" id="ARBA00023163"/>
    </source>
</evidence>
<dbReference type="GO" id="GO:0003700">
    <property type="term" value="F:DNA-binding transcription factor activity"/>
    <property type="evidence" value="ECO:0007669"/>
    <property type="project" value="InterPro"/>
</dbReference>
<keyword evidence="2" id="KW-0804">Transcription</keyword>
<dbReference type="Proteomes" id="UP000515211">
    <property type="component" value="Chromosome 1"/>
</dbReference>
<organism evidence="6 7">
    <name type="scientific">Arachis duranensis</name>
    <name type="common">Wild peanut</name>
    <dbReference type="NCBI Taxonomy" id="130453"/>
    <lineage>
        <taxon>Eukaryota</taxon>
        <taxon>Viridiplantae</taxon>
        <taxon>Streptophyta</taxon>
        <taxon>Embryophyta</taxon>
        <taxon>Tracheophyta</taxon>
        <taxon>Spermatophyta</taxon>
        <taxon>Magnoliopsida</taxon>
        <taxon>eudicotyledons</taxon>
        <taxon>Gunneridae</taxon>
        <taxon>Pentapetalae</taxon>
        <taxon>rosids</taxon>
        <taxon>fabids</taxon>
        <taxon>Fabales</taxon>
        <taxon>Fabaceae</taxon>
        <taxon>Papilionoideae</taxon>
        <taxon>50 kb inversion clade</taxon>
        <taxon>dalbergioids sensu lato</taxon>
        <taxon>Dalbergieae</taxon>
        <taxon>Pterocarpus clade</taxon>
        <taxon>Arachis</taxon>
    </lineage>
</organism>
<dbReference type="InterPro" id="IPR052483">
    <property type="entry name" value="bZIP_transcription_regulators"/>
</dbReference>
<accession>A0A6P5N3K9</accession>
<dbReference type="PANTHER" id="PTHR46391:SF13">
    <property type="entry name" value="ACTIVATOR OF SPOMIN LUC3"/>
    <property type="match status" value="1"/>
</dbReference>
<reference evidence="6" key="1">
    <citation type="journal article" date="2016" name="Nat. Genet.">
        <title>The genome sequences of Arachis duranensis and Arachis ipaensis, the diploid ancestors of cultivated peanut.</title>
        <authorList>
            <person name="Bertioli D.J."/>
            <person name="Cannon S.B."/>
            <person name="Froenicke L."/>
            <person name="Huang G."/>
            <person name="Farmer A.D."/>
            <person name="Cannon E.K."/>
            <person name="Liu X."/>
            <person name="Gao D."/>
            <person name="Clevenger J."/>
            <person name="Dash S."/>
            <person name="Ren L."/>
            <person name="Moretzsohn M.C."/>
            <person name="Shirasawa K."/>
            <person name="Huang W."/>
            <person name="Vidigal B."/>
            <person name="Abernathy B."/>
            <person name="Chu Y."/>
            <person name="Niederhuth C.E."/>
            <person name="Umale P."/>
            <person name="Araujo A.C."/>
            <person name="Kozik A."/>
            <person name="Kim K.D."/>
            <person name="Burow M.D."/>
            <person name="Varshney R.K."/>
            <person name="Wang X."/>
            <person name="Zhang X."/>
            <person name="Barkley N."/>
            <person name="Guimaraes P.M."/>
            <person name="Isobe S."/>
            <person name="Guo B."/>
            <person name="Liao B."/>
            <person name="Stalker H.T."/>
            <person name="Schmitz R.J."/>
            <person name="Scheffler B.E."/>
            <person name="Leal-Bertioli S.C."/>
            <person name="Xun X."/>
            <person name="Jackson S.A."/>
            <person name="Michelmore R."/>
            <person name="Ozias-Akins P."/>
        </authorList>
    </citation>
    <scope>NUCLEOTIDE SEQUENCE [LARGE SCALE GENOMIC DNA]</scope>
    <source>
        <strain evidence="6">cv. V14167</strain>
    </source>
</reference>
<dbReference type="RefSeq" id="XP_052117640.1">
    <property type="nucleotide sequence ID" value="XM_052261680.1"/>
</dbReference>
<protein>
    <submittedName>
        <fullName evidence="8">Uncharacterized protein LOC110277984 isoform X1</fullName>
    </submittedName>
    <submittedName>
        <fullName evidence="7">Uncharacterized protein LOC110277984 isoform X2</fullName>
    </submittedName>
</protein>
<dbReference type="KEGG" id="adu:110277984"/>
<proteinExistence type="predicted"/>
<keyword evidence="3" id="KW-0539">Nucleus</keyword>
<evidence type="ECO:0000256" key="3">
    <source>
        <dbReference type="ARBA" id="ARBA00023242"/>
    </source>
</evidence>
<keyword evidence="6" id="KW-1185">Reference proteome</keyword>
<dbReference type="RefSeq" id="XP_020991420.1">
    <property type="nucleotide sequence ID" value="XM_021135761.2"/>
</dbReference>
<feature type="region of interest" description="Disordered" evidence="5">
    <location>
        <begin position="1"/>
        <end position="31"/>
    </location>
</feature>
<dbReference type="InterPro" id="IPR046347">
    <property type="entry name" value="bZIP_sf"/>
</dbReference>
<sequence length="299" mass="33897">MVKMEKSSKRKIDEVRTPPENPSSKPLRPRIVESFPQPWHPYWNKGPGFAGSSSSSRAPNNPTLQLCNFDNVVNSTHNTSDVGVNSILVVQQEENADESLKKSISSRVLAQKPRIKKELYVVILEGKLKVLEDEIADLIQKIDALKDEHPSLLLEQNKLKLQMAISERGNTLQELEVEKNRVEMMKLIELQTEQAMEKQIRLLSNIGTNVQLMYKANMNPFNQPHFLCSNSNQVPNGVVATSRTRKINIDLQPENVTQVLMANNRRVRNENQVGMENLTENGQGSTPNYDIVKLEPSDY</sequence>
<evidence type="ECO:0000313" key="6">
    <source>
        <dbReference type="Proteomes" id="UP000515211"/>
    </source>
</evidence>
<evidence type="ECO:0000256" key="5">
    <source>
        <dbReference type="SAM" id="MobiDB-lite"/>
    </source>
</evidence>
<evidence type="ECO:0000313" key="8">
    <source>
        <dbReference type="RefSeq" id="XP_052117640.1"/>
    </source>
</evidence>
<dbReference type="Gene3D" id="1.20.5.170">
    <property type="match status" value="1"/>
</dbReference>
<evidence type="ECO:0000313" key="7">
    <source>
        <dbReference type="RefSeq" id="XP_020991420.1"/>
    </source>
</evidence>
<dbReference type="GO" id="GO:0005634">
    <property type="term" value="C:nucleus"/>
    <property type="evidence" value="ECO:0007669"/>
    <property type="project" value="TreeGrafter"/>
</dbReference>
<dbReference type="PANTHER" id="PTHR46391">
    <property type="entry name" value="BASIC LEUCINE ZIPPER 34"/>
    <property type="match status" value="1"/>
</dbReference>
<dbReference type="GO" id="GO:0045893">
    <property type="term" value="P:positive regulation of DNA-templated transcription"/>
    <property type="evidence" value="ECO:0007669"/>
    <property type="project" value="TreeGrafter"/>
</dbReference>
<evidence type="ECO:0000256" key="1">
    <source>
        <dbReference type="ARBA" id="ARBA00023015"/>
    </source>
</evidence>
<dbReference type="AlphaFoldDB" id="A0A6P5N3K9"/>
<feature type="coiled-coil region" evidence="4">
    <location>
        <begin position="121"/>
        <end position="148"/>
    </location>
</feature>